<dbReference type="Pfam" id="PF02321">
    <property type="entry name" value="OEP"/>
    <property type="match status" value="2"/>
</dbReference>
<dbReference type="Gene3D" id="1.20.1600.10">
    <property type="entry name" value="Outer membrane efflux proteins (OEP)"/>
    <property type="match status" value="1"/>
</dbReference>
<evidence type="ECO:0000256" key="1">
    <source>
        <dbReference type="ARBA" id="ARBA00004442"/>
    </source>
</evidence>
<dbReference type="GO" id="GO:0015562">
    <property type="term" value="F:efflux transmembrane transporter activity"/>
    <property type="evidence" value="ECO:0007669"/>
    <property type="project" value="InterPro"/>
</dbReference>
<keyword evidence="7" id="KW-0998">Cell outer membrane</keyword>
<evidence type="ECO:0008006" key="10">
    <source>
        <dbReference type="Google" id="ProtNLM"/>
    </source>
</evidence>
<evidence type="ECO:0000256" key="3">
    <source>
        <dbReference type="ARBA" id="ARBA00022448"/>
    </source>
</evidence>
<gene>
    <name evidence="8" type="ORF">DI536_27645</name>
</gene>
<proteinExistence type="inferred from homology"/>
<dbReference type="EMBL" id="QFQP01000031">
    <property type="protein sequence ID" value="PZR07429.1"/>
    <property type="molecule type" value="Genomic_DNA"/>
</dbReference>
<evidence type="ECO:0000256" key="4">
    <source>
        <dbReference type="ARBA" id="ARBA00022452"/>
    </source>
</evidence>
<reference evidence="8 9" key="1">
    <citation type="submission" date="2017-08" db="EMBL/GenBank/DDBJ databases">
        <title>Infants hospitalized years apart are colonized by the same room-sourced microbial strains.</title>
        <authorList>
            <person name="Brooks B."/>
            <person name="Olm M.R."/>
            <person name="Firek B.A."/>
            <person name="Baker R."/>
            <person name="Thomas B.C."/>
            <person name="Morowitz M.J."/>
            <person name="Banfield J.F."/>
        </authorList>
    </citation>
    <scope>NUCLEOTIDE SEQUENCE [LARGE SCALE GENOMIC DNA]</scope>
    <source>
        <strain evidence="8">S2_003_000_R2_14</strain>
    </source>
</reference>
<name>A0A2W5SVR5_9BACT</name>
<evidence type="ECO:0000313" key="9">
    <source>
        <dbReference type="Proteomes" id="UP000249061"/>
    </source>
</evidence>
<keyword evidence="6" id="KW-0472">Membrane</keyword>
<dbReference type="SUPFAM" id="SSF56954">
    <property type="entry name" value="Outer membrane efflux proteins (OEP)"/>
    <property type="match status" value="1"/>
</dbReference>
<keyword evidence="4" id="KW-1134">Transmembrane beta strand</keyword>
<comment type="subcellular location">
    <subcellularLocation>
        <location evidence="1">Cell outer membrane</location>
    </subcellularLocation>
</comment>
<evidence type="ECO:0000256" key="6">
    <source>
        <dbReference type="ARBA" id="ARBA00023136"/>
    </source>
</evidence>
<organism evidence="8 9">
    <name type="scientific">Archangium gephyra</name>
    <dbReference type="NCBI Taxonomy" id="48"/>
    <lineage>
        <taxon>Bacteria</taxon>
        <taxon>Pseudomonadati</taxon>
        <taxon>Myxococcota</taxon>
        <taxon>Myxococcia</taxon>
        <taxon>Myxococcales</taxon>
        <taxon>Cystobacterineae</taxon>
        <taxon>Archangiaceae</taxon>
        <taxon>Archangium</taxon>
    </lineage>
</organism>
<dbReference type="Proteomes" id="UP000249061">
    <property type="component" value="Unassembled WGS sequence"/>
</dbReference>
<dbReference type="PANTHER" id="PTHR30026:SF20">
    <property type="entry name" value="OUTER MEMBRANE PROTEIN TOLC"/>
    <property type="match status" value="1"/>
</dbReference>
<sequence length="417" mass="45444">MLPVISSIVVLALAAQPMRFEEAVQRALEHNPTMRLADADRQRAFGQLEQARASSLPYLGVNAVGTQLDNNRVLNGNVISAAQQISANVQLQVPLIVPNRWAQWRRADANYDAVKASAQDYRRLVAVNAGRSWLQVLAQQRVVEAAQRSLDVANAHLQYATDRHSAGIGSELDKIRAAQEVAVARQQLASATGNLRRLEEFLGVAVGLDEPVSALDEEPQLTVKGEVDQQASERTDVVAAKVRAEAAHVATSWDWSDYTPLITAVVQPGYQNPPTLTVPLWNFQAQLILSLPLYDGGLRYGQQKERRANEVTAKANLENLQRQASAEVRAAMAQVSQADEALSAAREASAQARRTLELSQQAFKAGASTNIEVVDAERRARDAETSVALAEDASRQARLEVLAASGKFPAKPEEKQQ</sequence>
<evidence type="ECO:0000313" key="8">
    <source>
        <dbReference type="EMBL" id="PZR07429.1"/>
    </source>
</evidence>
<protein>
    <recommendedName>
        <fullName evidence="10">Transporter</fullName>
    </recommendedName>
</protein>
<comment type="similarity">
    <text evidence="2">Belongs to the outer membrane factor (OMF) (TC 1.B.17) family.</text>
</comment>
<comment type="caution">
    <text evidence="8">The sequence shown here is derived from an EMBL/GenBank/DDBJ whole genome shotgun (WGS) entry which is preliminary data.</text>
</comment>
<dbReference type="InterPro" id="IPR051906">
    <property type="entry name" value="TolC-like"/>
</dbReference>
<evidence type="ECO:0000256" key="2">
    <source>
        <dbReference type="ARBA" id="ARBA00007613"/>
    </source>
</evidence>
<keyword evidence="3" id="KW-0813">Transport</keyword>
<dbReference type="GO" id="GO:1990281">
    <property type="term" value="C:efflux pump complex"/>
    <property type="evidence" value="ECO:0007669"/>
    <property type="project" value="TreeGrafter"/>
</dbReference>
<dbReference type="AlphaFoldDB" id="A0A2W5SVR5"/>
<dbReference type="PANTHER" id="PTHR30026">
    <property type="entry name" value="OUTER MEMBRANE PROTEIN TOLC"/>
    <property type="match status" value="1"/>
</dbReference>
<dbReference type="GO" id="GO:0009279">
    <property type="term" value="C:cell outer membrane"/>
    <property type="evidence" value="ECO:0007669"/>
    <property type="project" value="UniProtKB-SubCell"/>
</dbReference>
<dbReference type="GO" id="GO:0015288">
    <property type="term" value="F:porin activity"/>
    <property type="evidence" value="ECO:0007669"/>
    <property type="project" value="TreeGrafter"/>
</dbReference>
<accession>A0A2W5SVR5</accession>
<keyword evidence="5" id="KW-0812">Transmembrane</keyword>
<dbReference type="InterPro" id="IPR003423">
    <property type="entry name" value="OMP_efflux"/>
</dbReference>
<evidence type="ECO:0000256" key="5">
    <source>
        <dbReference type="ARBA" id="ARBA00022692"/>
    </source>
</evidence>
<evidence type="ECO:0000256" key="7">
    <source>
        <dbReference type="ARBA" id="ARBA00023237"/>
    </source>
</evidence>